<dbReference type="GeneID" id="54460582"/>
<reference evidence="3" key="2">
    <citation type="submission" date="2020-04" db="EMBL/GenBank/DDBJ databases">
        <authorList>
            <consortium name="NCBI Genome Project"/>
        </authorList>
    </citation>
    <scope>NUCLEOTIDE SEQUENCE</scope>
    <source>
        <strain evidence="3">CBS 304.34</strain>
    </source>
</reference>
<evidence type="ECO:0000313" key="1">
    <source>
        <dbReference type="EMBL" id="KAF2811755.1"/>
    </source>
</evidence>
<reference evidence="1 3" key="1">
    <citation type="journal article" date="2020" name="Stud. Mycol.">
        <title>101 Dothideomycetes genomes: a test case for predicting lifestyles and emergence of pathogens.</title>
        <authorList>
            <person name="Haridas S."/>
            <person name="Albert R."/>
            <person name="Binder M."/>
            <person name="Bloem J."/>
            <person name="Labutti K."/>
            <person name="Salamov A."/>
            <person name="Andreopoulos B."/>
            <person name="Baker S."/>
            <person name="Barry K."/>
            <person name="Bills G."/>
            <person name="Bluhm B."/>
            <person name="Cannon C."/>
            <person name="Castanera R."/>
            <person name="Culley D."/>
            <person name="Daum C."/>
            <person name="Ezra D."/>
            <person name="Gonzalez J."/>
            <person name="Henrissat B."/>
            <person name="Kuo A."/>
            <person name="Liang C."/>
            <person name="Lipzen A."/>
            <person name="Lutzoni F."/>
            <person name="Magnuson J."/>
            <person name="Mondo S."/>
            <person name="Nolan M."/>
            <person name="Ohm R."/>
            <person name="Pangilinan J."/>
            <person name="Park H.-J."/>
            <person name="Ramirez L."/>
            <person name="Alfaro M."/>
            <person name="Sun H."/>
            <person name="Tritt A."/>
            <person name="Yoshinaga Y."/>
            <person name="Zwiers L.-H."/>
            <person name="Turgeon B."/>
            <person name="Goodwin S."/>
            <person name="Spatafora J."/>
            <person name="Crous P."/>
            <person name="Grigoriev I."/>
        </authorList>
    </citation>
    <scope>NUCLEOTIDE SEQUENCE</scope>
    <source>
        <strain evidence="1 3">CBS 304.34</strain>
    </source>
</reference>
<proteinExistence type="predicted"/>
<evidence type="ECO:0000313" key="3">
    <source>
        <dbReference type="RefSeq" id="XP_033578719.1"/>
    </source>
</evidence>
<sequence>MDTSGELARIQRYQATKVSRKSGIIMKVTPCGTVLLADQSQPCLFCPKALASDEGCRNVSHAVDRFVNAVNRPFVK</sequence>
<organism evidence="1">
    <name type="scientific">Mytilinidion resinicola</name>
    <dbReference type="NCBI Taxonomy" id="574789"/>
    <lineage>
        <taxon>Eukaryota</taxon>
        <taxon>Fungi</taxon>
        <taxon>Dikarya</taxon>
        <taxon>Ascomycota</taxon>
        <taxon>Pezizomycotina</taxon>
        <taxon>Dothideomycetes</taxon>
        <taxon>Pleosporomycetidae</taxon>
        <taxon>Mytilinidiales</taxon>
        <taxon>Mytilinidiaceae</taxon>
        <taxon>Mytilinidion</taxon>
    </lineage>
</organism>
<dbReference type="RefSeq" id="XP_033578719.1">
    <property type="nucleotide sequence ID" value="XM_033719689.1"/>
</dbReference>
<gene>
    <name evidence="1 3" type="ORF">BDZ99DRAFT_461751</name>
</gene>
<dbReference type="EMBL" id="MU003698">
    <property type="protein sequence ID" value="KAF2811755.1"/>
    <property type="molecule type" value="Genomic_DNA"/>
</dbReference>
<name>A0A6A6YUV9_9PEZI</name>
<reference evidence="3" key="3">
    <citation type="submission" date="2025-04" db="UniProtKB">
        <authorList>
            <consortium name="RefSeq"/>
        </authorList>
    </citation>
    <scope>IDENTIFICATION</scope>
    <source>
        <strain evidence="3">CBS 304.34</strain>
    </source>
</reference>
<accession>A0A6A6YUV9</accession>
<evidence type="ECO:0000313" key="2">
    <source>
        <dbReference type="Proteomes" id="UP000504636"/>
    </source>
</evidence>
<keyword evidence="2" id="KW-1185">Reference proteome</keyword>
<dbReference type="Proteomes" id="UP000504636">
    <property type="component" value="Unplaced"/>
</dbReference>
<dbReference type="AlphaFoldDB" id="A0A6A6YUV9"/>
<protein>
    <submittedName>
        <fullName evidence="1 3">Uncharacterized protein</fullName>
    </submittedName>
</protein>